<reference evidence="1 2" key="1">
    <citation type="submission" date="2024-04" db="EMBL/GenBank/DDBJ databases">
        <title>Tritrichomonas musculus Genome.</title>
        <authorList>
            <person name="Alves-Ferreira E."/>
            <person name="Grigg M."/>
            <person name="Lorenzi H."/>
            <person name="Galac M."/>
        </authorList>
    </citation>
    <scope>NUCLEOTIDE SEQUENCE [LARGE SCALE GENOMIC DNA]</scope>
    <source>
        <strain evidence="1 2">EAF2021</strain>
    </source>
</reference>
<gene>
    <name evidence="1" type="ORF">M9Y10_023941</name>
</gene>
<organism evidence="1 2">
    <name type="scientific">Tritrichomonas musculus</name>
    <dbReference type="NCBI Taxonomy" id="1915356"/>
    <lineage>
        <taxon>Eukaryota</taxon>
        <taxon>Metamonada</taxon>
        <taxon>Parabasalia</taxon>
        <taxon>Tritrichomonadida</taxon>
        <taxon>Tritrichomonadidae</taxon>
        <taxon>Tritrichomonas</taxon>
    </lineage>
</organism>
<keyword evidence="2" id="KW-1185">Reference proteome</keyword>
<comment type="caution">
    <text evidence="1">The sequence shown here is derived from an EMBL/GenBank/DDBJ whole genome shotgun (WGS) entry which is preliminary data.</text>
</comment>
<protein>
    <recommendedName>
        <fullName evidence="3">Bacteriophage/plasmid primase P4 C-terminal domain-containing protein</fullName>
    </recommendedName>
</protein>
<dbReference type="EMBL" id="JAPFFF010000003">
    <property type="protein sequence ID" value="KAK8895475.1"/>
    <property type="molecule type" value="Genomic_DNA"/>
</dbReference>
<name>A0ABR2KZP3_9EUKA</name>
<evidence type="ECO:0000313" key="1">
    <source>
        <dbReference type="EMBL" id="KAK8895475.1"/>
    </source>
</evidence>
<sequence length="156" mass="18281">MDLVYRNILSSFTQERYAPLRKLGITTSEYFPMRNGLLEFTKDGETIFHRDNHDKFMNAYTYVIWEDDYDPNKSDEHKEDHDAILRMIDQIYPIPAEREYAIYVYSSTLHGRGQRDQFFIQYGTGGDGKTTMNIFVNSMLGTDGYGESIQIKKSFI</sequence>
<dbReference type="Proteomes" id="UP001470230">
    <property type="component" value="Unassembled WGS sequence"/>
</dbReference>
<evidence type="ECO:0000313" key="2">
    <source>
        <dbReference type="Proteomes" id="UP001470230"/>
    </source>
</evidence>
<accession>A0ABR2KZP3</accession>
<evidence type="ECO:0008006" key="3">
    <source>
        <dbReference type="Google" id="ProtNLM"/>
    </source>
</evidence>
<proteinExistence type="predicted"/>